<sequence length="513" mass="58514">MNKGRKEYIYLWFIENYSCMYNIAKNGKALISPNFMIEELEGKACNLLLYPKGYSEKDIGRVSLFLRSETDAVPKDFSIKFELSVLAVGGSSLHSREYEFTFKEGIAMGSEQFHIEADEILRRKAEYLPKDTLSVCCKIWKGEGDVRKVVQISARNRITTEKVSFPHIVKSFSSLLPNVKRTFRIKSSSKEKRDISSSIYFTKDAFCEEKIMVEIALSDTSQILYKCEVSLLNGYGNVIECTGANCSYSGERINIIKMPLSLTRDVILSRKSEYLPDDKLVLLCECTLFKGSNFSAIEEIRHDLSLPFIKQKSNHAHNRNVYKASEQISGYPSVSEDMRAIYINQCLTDVELITKTKSFPAHKIVLCARSDVFKAILTSDMKEKNTDCIHVDDLENDTAQQLLLFLYSDSIETLQWNSATKLYYAADKYHIGKLKAMCSAFLTENLSASNASELLLLADTHSDPNLKRIVEDFILKHEEQVFGSNGWEKLIETSPLLVIKTMHLKYKRKNKDN</sequence>
<dbReference type="CDD" id="cd18186">
    <property type="entry name" value="BTB_POZ_ZBTB_KLHL-like"/>
    <property type="match status" value="1"/>
</dbReference>
<organism evidence="3 4">
    <name type="scientific">Araneus ventricosus</name>
    <name type="common">Orbweaver spider</name>
    <name type="synonym">Epeira ventricosa</name>
    <dbReference type="NCBI Taxonomy" id="182803"/>
    <lineage>
        <taxon>Eukaryota</taxon>
        <taxon>Metazoa</taxon>
        <taxon>Ecdysozoa</taxon>
        <taxon>Arthropoda</taxon>
        <taxon>Chelicerata</taxon>
        <taxon>Arachnida</taxon>
        <taxon>Araneae</taxon>
        <taxon>Araneomorphae</taxon>
        <taxon>Entelegynae</taxon>
        <taxon>Araneoidea</taxon>
        <taxon>Araneidae</taxon>
        <taxon>Araneus</taxon>
    </lineage>
</organism>
<feature type="domain" description="MATH" evidence="2">
    <location>
        <begin position="7"/>
        <end position="139"/>
    </location>
</feature>
<protein>
    <submittedName>
        <fullName evidence="3">TD and POZ domain-containing protein 4</fullName>
    </submittedName>
</protein>
<dbReference type="PANTHER" id="PTHR24413">
    <property type="entry name" value="SPECKLE-TYPE POZ PROTEIN"/>
    <property type="match status" value="1"/>
</dbReference>
<dbReference type="Proteomes" id="UP000499080">
    <property type="component" value="Unassembled WGS sequence"/>
</dbReference>
<accession>A0A4Y2CG65</accession>
<evidence type="ECO:0000259" key="1">
    <source>
        <dbReference type="PROSITE" id="PS50097"/>
    </source>
</evidence>
<dbReference type="InterPro" id="IPR002083">
    <property type="entry name" value="MATH/TRAF_dom"/>
</dbReference>
<dbReference type="AlphaFoldDB" id="A0A4Y2CG65"/>
<dbReference type="PROSITE" id="PS50097">
    <property type="entry name" value="BTB"/>
    <property type="match status" value="1"/>
</dbReference>
<name>A0A4Y2CG65_ARAVE</name>
<dbReference type="GO" id="GO:0030163">
    <property type="term" value="P:protein catabolic process"/>
    <property type="evidence" value="ECO:0007669"/>
    <property type="project" value="UniProtKB-ARBA"/>
</dbReference>
<dbReference type="Gene3D" id="3.30.710.10">
    <property type="entry name" value="Potassium Channel Kv1.1, Chain A"/>
    <property type="match status" value="1"/>
</dbReference>
<dbReference type="Gene3D" id="2.60.210.10">
    <property type="entry name" value="Apoptosis, Tumor Necrosis Factor Receptor Associated Protein 2, Chain A"/>
    <property type="match status" value="1"/>
</dbReference>
<evidence type="ECO:0000259" key="2">
    <source>
        <dbReference type="PROSITE" id="PS50144"/>
    </source>
</evidence>
<dbReference type="Gene3D" id="1.25.40.420">
    <property type="match status" value="1"/>
</dbReference>
<dbReference type="InterPro" id="IPR011333">
    <property type="entry name" value="SKP1/BTB/POZ_sf"/>
</dbReference>
<comment type="caution">
    <text evidence="3">The sequence shown here is derived from an EMBL/GenBank/DDBJ whole genome shotgun (WGS) entry which is preliminary data.</text>
</comment>
<gene>
    <name evidence="3" type="primary">Tdpoz4_25</name>
    <name evidence="3" type="ORF">AVEN_142580_1</name>
</gene>
<evidence type="ECO:0000313" key="4">
    <source>
        <dbReference type="Proteomes" id="UP000499080"/>
    </source>
</evidence>
<dbReference type="InterPro" id="IPR008974">
    <property type="entry name" value="TRAF-like"/>
</dbReference>
<feature type="domain" description="BTB" evidence="1">
    <location>
        <begin position="348"/>
        <end position="415"/>
    </location>
</feature>
<dbReference type="InterPro" id="IPR000210">
    <property type="entry name" value="BTB/POZ_dom"/>
</dbReference>
<dbReference type="OrthoDB" id="809224at2759"/>
<dbReference type="Pfam" id="PF22486">
    <property type="entry name" value="MATH_2"/>
    <property type="match status" value="1"/>
</dbReference>
<keyword evidence="4" id="KW-1185">Reference proteome</keyword>
<dbReference type="PROSITE" id="PS50144">
    <property type="entry name" value="MATH"/>
    <property type="match status" value="1"/>
</dbReference>
<dbReference type="SUPFAM" id="SSF49599">
    <property type="entry name" value="TRAF domain-like"/>
    <property type="match status" value="1"/>
</dbReference>
<dbReference type="SUPFAM" id="SSF54695">
    <property type="entry name" value="POZ domain"/>
    <property type="match status" value="1"/>
</dbReference>
<reference evidence="3 4" key="1">
    <citation type="journal article" date="2019" name="Sci. Rep.">
        <title>Orb-weaving spider Araneus ventricosus genome elucidates the spidroin gene catalogue.</title>
        <authorList>
            <person name="Kono N."/>
            <person name="Nakamura H."/>
            <person name="Ohtoshi R."/>
            <person name="Moran D.A.P."/>
            <person name="Shinohara A."/>
            <person name="Yoshida Y."/>
            <person name="Fujiwara M."/>
            <person name="Mori M."/>
            <person name="Tomita M."/>
            <person name="Arakawa K."/>
        </authorList>
    </citation>
    <scope>NUCLEOTIDE SEQUENCE [LARGE SCALE GENOMIC DNA]</scope>
</reference>
<evidence type="ECO:0000313" key="3">
    <source>
        <dbReference type="EMBL" id="GBM03300.1"/>
    </source>
</evidence>
<dbReference type="EMBL" id="BGPR01000189">
    <property type="protein sequence ID" value="GBM03300.1"/>
    <property type="molecule type" value="Genomic_DNA"/>
</dbReference>
<dbReference type="SMART" id="SM00225">
    <property type="entry name" value="BTB"/>
    <property type="match status" value="1"/>
</dbReference>
<dbReference type="Pfam" id="PF00651">
    <property type="entry name" value="BTB"/>
    <property type="match status" value="1"/>
</dbReference>
<proteinExistence type="predicted"/>